<dbReference type="CDD" id="cd03801">
    <property type="entry name" value="GT4_PimA-like"/>
    <property type="match status" value="1"/>
</dbReference>
<name>A0A8J6Y072_9BACT</name>
<dbReference type="Gene3D" id="3.40.50.2000">
    <property type="entry name" value="Glycogen Phosphorylase B"/>
    <property type="match status" value="2"/>
</dbReference>
<proteinExistence type="predicted"/>
<dbReference type="GO" id="GO:0016757">
    <property type="term" value="F:glycosyltransferase activity"/>
    <property type="evidence" value="ECO:0007669"/>
    <property type="project" value="InterPro"/>
</dbReference>
<evidence type="ECO:0000313" key="4">
    <source>
        <dbReference type="Proteomes" id="UP000598633"/>
    </source>
</evidence>
<dbReference type="InterPro" id="IPR001296">
    <property type="entry name" value="Glyco_trans_1"/>
</dbReference>
<organism evidence="3 4">
    <name type="scientific">Candidatus Sulfomarinibacter kjeldsenii</name>
    <dbReference type="NCBI Taxonomy" id="2885994"/>
    <lineage>
        <taxon>Bacteria</taxon>
        <taxon>Pseudomonadati</taxon>
        <taxon>Acidobacteriota</taxon>
        <taxon>Thermoanaerobaculia</taxon>
        <taxon>Thermoanaerobaculales</taxon>
        <taxon>Candidatus Sulfomarinibacteraceae</taxon>
        <taxon>Candidatus Sulfomarinibacter</taxon>
    </lineage>
</organism>
<gene>
    <name evidence="3" type="ORF">IFJ97_06210</name>
</gene>
<dbReference type="InterPro" id="IPR028098">
    <property type="entry name" value="Glyco_trans_4-like_N"/>
</dbReference>
<dbReference type="AlphaFoldDB" id="A0A8J6Y072"/>
<dbReference type="PANTHER" id="PTHR12526:SF635">
    <property type="entry name" value="GLYCOSYL TRANSFERASE GROUP 1"/>
    <property type="match status" value="1"/>
</dbReference>
<sequence length="389" mass="42267">MKIALLSHLASSTAPTGAERSLALLARGLSARGHKVAVAIPDRWALREELEAVGVSVTPVPVRQCWLVQYGPQPLWRQAARGLRYAWPDPGSRGFRNWLSELMPDVVHVNCLSHLRGAAAARSLGLPVVWHLREILPPGPRRRWFAGRLRSDATRIVAVSEAVAEWVREEDLGDRVEVVHNGVDPPSGDIDRVASRGRFNLPSTAVVVSLFSQLVVHKGALDLVCAAHAAVLENQKLHFLIAGHGPASFAGQLRRKIAAGAAAGHIHLAPPQPEIWELLAAVDMLALPTLWPDPLPRAVMEAMAAGRPVVAYENGGVSEMVVHGETGLLCQPGDVEGLTRIILAAAGDEALRNRMGEAGRRRARELFSVERHVNRMEQVLRESMSSERA</sequence>
<dbReference type="Pfam" id="PF13439">
    <property type="entry name" value="Glyco_transf_4"/>
    <property type="match status" value="1"/>
</dbReference>
<evidence type="ECO:0000313" key="3">
    <source>
        <dbReference type="EMBL" id="MBD3870938.1"/>
    </source>
</evidence>
<feature type="domain" description="Glycosyl transferase family 1" evidence="1">
    <location>
        <begin position="199"/>
        <end position="362"/>
    </location>
</feature>
<dbReference type="SUPFAM" id="SSF53756">
    <property type="entry name" value="UDP-Glycosyltransferase/glycogen phosphorylase"/>
    <property type="match status" value="1"/>
</dbReference>
<protein>
    <submittedName>
        <fullName evidence="3">Glycosyltransferase family 4 protein</fullName>
    </submittedName>
</protein>
<feature type="domain" description="Glycosyltransferase subfamily 4-like N-terminal" evidence="2">
    <location>
        <begin position="16"/>
        <end position="185"/>
    </location>
</feature>
<dbReference type="EMBL" id="JACXWA010000106">
    <property type="protein sequence ID" value="MBD3870938.1"/>
    <property type="molecule type" value="Genomic_DNA"/>
</dbReference>
<comment type="caution">
    <text evidence="3">The sequence shown here is derived from an EMBL/GenBank/DDBJ whole genome shotgun (WGS) entry which is preliminary data.</text>
</comment>
<evidence type="ECO:0000259" key="1">
    <source>
        <dbReference type="Pfam" id="PF00534"/>
    </source>
</evidence>
<dbReference type="PANTHER" id="PTHR12526">
    <property type="entry name" value="GLYCOSYLTRANSFERASE"/>
    <property type="match status" value="1"/>
</dbReference>
<evidence type="ECO:0000259" key="2">
    <source>
        <dbReference type="Pfam" id="PF13439"/>
    </source>
</evidence>
<dbReference type="Proteomes" id="UP000598633">
    <property type="component" value="Unassembled WGS sequence"/>
</dbReference>
<accession>A0A8J6Y072</accession>
<dbReference type="Pfam" id="PF00534">
    <property type="entry name" value="Glycos_transf_1"/>
    <property type="match status" value="1"/>
</dbReference>
<reference evidence="3 4" key="1">
    <citation type="submission" date="2020-08" db="EMBL/GenBank/DDBJ databases">
        <title>Acidobacteriota in marine sediments use diverse sulfur dissimilation pathways.</title>
        <authorList>
            <person name="Wasmund K."/>
        </authorList>
    </citation>
    <scope>NUCLEOTIDE SEQUENCE [LARGE SCALE GENOMIC DNA]</scope>
    <source>
        <strain evidence="3">MAG AM3-A</strain>
    </source>
</reference>